<dbReference type="RefSeq" id="WP_100713719.1">
    <property type="nucleotide sequence ID" value="NZ_NPDY01000007.1"/>
</dbReference>
<evidence type="ECO:0000313" key="8">
    <source>
        <dbReference type="Proteomes" id="UP000231990"/>
    </source>
</evidence>
<dbReference type="Proteomes" id="UP000231962">
    <property type="component" value="Unassembled WGS sequence"/>
</dbReference>
<evidence type="ECO:0000256" key="3">
    <source>
        <dbReference type="ARBA" id="ARBA00022840"/>
    </source>
</evidence>
<dbReference type="Proteomes" id="UP000231990">
    <property type="component" value="Unassembled WGS sequence"/>
</dbReference>
<name>A0A2M9ZLZ5_9LEPT</name>
<evidence type="ECO:0000313" key="5">
    <source>
        <dbReference type="EMBL" id="PJZ69738.1"/>
    </source>
</evidence>
<proteinExistence type="predicted"/>
<keyword evidence="2" id="KW-0547">Nucleotide-binding</keyword>
<dbReference type="PANTHER" id="PTHR42781">
    <property type="entry name" value="SPERMIDINE/PUTRESCINE IMPORT ATP-BINDING PROTEIN POTA"/>
    <property type="match status" value="1"/>
</dbReference>
<dbReference type="SMART" id="SM00382">
    <property type="entry name" value="AAA"/>
    <property type="match status" value="1"/>
</dbReference>
<dbReference type="InterPro" id="IPR003593">
    <property type="entry name" value="AAA+_ATPase"/>
</dbReference>
<dbReference type="PROSITE" id="PS00211">
    <property type="entry name" value="ABC_TRANSPORTER_1"/>
    <property type="match status" value="1"/>
</dbReference>
<dbReference type="OrthoDB" id="9802264at2"/>
<gene>
    <name evidence="5" type="ORF">CH360_09075</name>
    <name evidence="6" type="ORF">CH373_11160</name>
</gene>
<keyword evidence="3 6" id="KW-0067">ATP-binding</keyword>
<feature type="domain" description="ABC transporter" evidence="4">
    <location>
        <begin position="1"/>
        <end position="234"/>
    </location>
</feature>
<protein>
    <submittedName>
        <fullName evidence="6">Molybdenum ABC transporter ATP-binding protein</fullName>
    </submittedName>
</protein>
<sequence length="290" mass="32428">MIRIDISKLLTEPGRTISIELNISFETGKFVSIFGPSGSGKSTILKMLAGLITPDRGVVEVNQEKWFDSEQQINLKPQKRDIAMVFQEPAHFPNMTVLENLRYALRSSSDIHLVEEILGIMELEALRNSKPNSLSGGQKQRLALARALVRKPKLLLLDEPLSAIDHKMRSRLQDYLLEVHSKSQCSTLLVSHELSEIYKMSQLVFKLEDGKIVGIGDPRKIFTDSKISGKFQFTGEVLSIDKEDIVYVVTVLIGNSIVKVIALEEEIQDLSIGDKVLASSKAFNPLLKKI</sequence>
<dbReference type="AlphaFoldDB" id="A0A2M9ZLZ5"/>
<dbReference type="PROSITE" id="PS50893">
    <property type="entry name" value="ABC_TRANSPORTER_2"/>
    <property type="match status" value="1"/>
</dbReference>
<evidence type="ECO:0000256" key="1">
    <source>
        <dbReference type="ARBA" id="ARBA00022448"/>
    </source>
</evidence>
<comment type="caution">
    <text evidence="6">The sequence shown here is derived from an EMBL/GenBank/DDBJ whole genome shotgun (WGS) entry which is preliminary data.</text>
</comment>
<dbReference type="InterPro" id="IPR050093">
    <property type="entry name" value="ABC_SmlMolc_Importer"/>
</dbReference>
<dbReference type="InterPro" id="IPR017871">
    <property type="entry name" value="ABC_transporter-like_CS"/>
</dbReference>
<evidence type="ECO:0000313" key="7">
    <source>
        <dbReference type="Proteomes" id="UP000231962"/>
    </source>
</evidence>
<reference evidence="7 8" key="1">
    <citation type="submission" date="2017-07" db="EMBL/GenBank/DDBJ databases">
        <title>Leptospira spp. isolated from tropical soils.</title>
        <authorList>
            <person name="Thibeaux R."/>
            <person name="Iraola G."/>
            <person name="Ferres I."/>
            <person name="Bierque E."/>
            <person name="Girault D."/>
            <person name="Soupe-Gilbert M.-E."/>
            <person name="Picardeau M."/>
            <person name="Goarant C."/>
        </authorList>
    </citation>
    <scope>NUCLEOTIDE SEQUENCE [LARGE SCALE GENOMIC DNA]</scope>
    <source>
        <strain evidence="6 8">FH1-B-B1</strain>
        <strain evidence="5 7">FH1-B-C1</strain>
    </source>
</reference>
<evidence type="ECO:0000256" key="2">
    <source>
        <dbReference type="ARBA" id="ARBA00022741"/>
    </source>
</evidence>
<evidence type="ECO:0000259" key="4">
    <source>
        <dbReference type="PROSITE" id="PS50893"/>
    </source>
</evidence>
<dbReference type="GO" id="GO:0005524">
    <property type="term" value="F:ATP binding"/>
    <property type="evidence" value="ECO:0007669"/>
    <property type="project" value="UniProtKB-KW"/>
</dbReference>
<dbReference type="EMBL" id="NPDZ01000006">
    <property type="protein sequence ID" value="PJZ73047.1"/>
    <property type="molecule type" value="Genomic_DNA"/>
</dbReference>
<keyword evidence="1" id="KW-0813">Transport</keyword>
<keyword evidence="7" id="KW-1185">Reference proteome</keyword>
<accession>A0A2M9ZLZ5</accession>
<dbReference type="EMBL" id="NPDY01000007">
    <property type="protein sequence ID" value="PJZ69738.1"/>
    <property type="molecule type" value="Genomic_DNA"/>
</dbReference>
<dbReference type="SUPFAM" id="SSF52540">
    <property type="entry name" value="P-loop containing nucleoside triphosphate hydrolases"/>
    <property type="match status" value="1"/>
</dbReference>
<organism evidence="6 8">
    <name type="scientific">Leptospira perolatii</name>
    <dbReference type="NCBI Taxonomy" id="2023191"/>
    <lineage>
        <taxon>Bacteria</taxon>
        <taxon>Pseudomonadati</taxon>
        <taxon>Spirochaetota</taxon>
        <taxon>Spirochaetia</taxon>
        <taxon>Leptospirales</taxon>
        <taxon>Leptospiraceae</taxon>
        <taxon>Leptospira</taxon>
    </lineage>
</organism>
<dbReference type="InterPro" id="IPR003439">
    <property type="entry name" value="ABC_transporter-like_ATP-bd"/>
</dbReference>
<dbReference type="PANTHER" id="PTHR42781:SF4">
    <property type="entry name" value="SPERMIDINE_PUTRESCINE IMPORT ATP-BINDING PROTEIN POTA"/>
    <property type="match status" value="1"/>
</dbReference>
<dbReference type="InterPro" id="IPR027417">
    <property type="entry name" value="P-loop_NTPase"/>
</dbReference>
<dbReference type="GO" id="GO:0016887">
    <property type="term" value="F:ATP hydrolysis activity"/>
    <property type="evidence" value="ECO:0007669"/>
    <property type="project" value="InterPro"/>
</dbReference>
<dbReference type="Pfam" id="PF00005">
    <property type="entry name" value="ABC_tran"/>
    <property type="match status" value="1"/>
</dbReference>
<evidence type="ECO:0000313" key="6">
    <source>
        <dbReference type="EMBL" id="PJZ73047.1"/>
    </source>
</evidence>
<dbReference type="Gene3D" id="3.40.50.300">
    <property type="entry name" value="P-loop containing nucleotide triphosphate hydrolases"/>
    <property type="match status" value="1"/>
</dbReference>